<keyword evidence="15" id="KW-1185">Reference proteome</keyword>
<gene>
    <name evidence="14" type="ORF">JOC49_001465</name>
</gene>
<evidence type="ECO:0000256" key="4">
    <source>
        <dbReference type="ARBA" id="ARBA00022630"/>
    </source>
</evidence>
<dbReference type="NCBIfam" id="TIGR00737">
    <property type="entry name" value="nifR3_yhdG"/>
    <property type="match status" value="1"/>
</dbReference>
<evidence type="ECO:0000256" key="5">
    <source>
        <dbReference type="ARBA" id="ARBA00022643"/>
    </source>
</evidence>
<dbReference type="Proteomes" id="UP000767854">
    <property type="component" value="Unassembled WGS sequence"/>
</dbReference>
<protein>
    <recommendedName>
        <fullName evidence="12">tRNA-dihydrouridine synthase</fullName>
        <ecNumber evidence="12">1.3.1.-</ecNumber>
    </recommendedName>
</protein>
<keyword evidence="7" id="KW-0521">NADP</keyword>
<comment type="caution">
    <text evidence="14">The sequence shown here is derived from an EMBL/GenBank/DDBJ whole genome shotgun (WGS) entry which is preliminary data.</text>
</comment>
<evidence type="ECO:0000256" key="10">
    <source>
        <dbReference type="ARBA" id="ARBA00048205"/>
    </source>
</evidence>
<dbReference type="InterPro" id="IPR035587">
    <property type="entry name" value="DUS-like_FMN-bd"/>
</dbReference>
<evidence type="ECO:0000256" key="12">
    <source>
        <dbReference type="PIRNR" id="PIRNR006621"/>
    </source>
</evidence>
<dbReference type="InterPro" id="IPR013785">
    <property type="entry name" value="Aldolase_TIM"/>
</dbReference>
<dbReference type="InterPro" id="IPR018517">
    <property type="entry name" value="tRNA_hU_synthase_CS"/>
</dbReference>
<comment type="catalytic activity">
    <reaction evidence="11">
        <text>a 5,6-dihydrouridine in tRNA + NAD(+) = a uridine in tRNA + NADH + H(+)</text>
        <dbReference type="Rhea" id="RHEA:54452"/>
        <dbReference type="Rhea" id="RHEA-COMP:13339"/>
        <dbReference type="Rhea" id="RHEA-COMP:13887"/>
        <dbReference type="ChEBI" id="CHEBI:15378"/>
        <dbReference type="ChEBI" id="CHEBI:57540"/>
        <dbReference type="ChEBI" id="CHEBI:57945"/>
        <dbReference type="ChEBI" id="CHEBI:65315"/>
        <dbReference type="ChEBI" id="CHEBI:74443"/>
    </reaction>
</comment>
<dbReference type="PROSITE" id="PS01136">
    <property type="entry name" value="UPF0034"/>
    <property type="match status" value="1"/>
</dbReference>
<dbReference type="SUPFAM" id="SSF51395">
    <property type="entry name" value="FMN-linked oxidoreductases"/>
    <property type="match status" value="1"/>
</dbReference>
<dbReference type="CDD" id="cd02801">
    <property type="entry name" value="DUS_like_FMN"/>
    <property type="match status" value="1"/>
</dbReference>
<dbReference type="PANTHER" id="PTHR45846:SF1">
    <property type="entry name" value="TRNA-DIHYDROURIDINE(47) SYNTHASE [NAD(P)(+)]-LIKE"/>
    <property type="match status" value="1"/>
</dbReference>
<reference evidence="14 15" key="1">
    <citation type="submission" date="2021-01" db="EMBL/GenBank/DDBJ databases">
        <title>Genomic Encyclopedia of Type Strains, Phase IV (KMG-IV): sequencing the most valuable type-strain genomes for metagenomic binning, comparative biology and taxonomic classification.</title>
        <authorList>
            <person name="Goeker M."/>
        </authorList>
    </citation>
    <scope>NUCLEOTIDE SEQUENCE [LARGE SCALE GENOMIC DNA]</scope>
    <source>
        <strain evidence="14 15">DSM 24436</strain>
    </source>
</reference>
<comment type="similarity">
    <text evidence="12">Belongs to the dus family.</text>
</comment>
<keyword evidence="3" id="KW-0820">tRNA-binding</keyword>
<evidence type="ECO:0000256" key="6">
    <source>
        <dbReference type="ARBA" id="ARBA00022694"/>
    </source>
</evidence>
<feature type="domain" description="DUS-like FMN-binding" evidence="13">
    <location>
        <begin position="14"/>
        <end position="315"/>
    </location>
</feature>
<dbReference type="EC" id="1.3.1.-" evidence="12"/>
<dbReference type="PIRSF" id="PIRSF006621">
    <property type="entry name" value="Dus"/>
    <property type="match status" value="1"/>
</dbReference>
<keyword evidence="8" id="KW-0694">RNA-binding</keyword>
<keyword evidence="5 12" id="KW-0288">FMN</keyword>
<comment type="function">
    <text evidence="2 12">Catalyzes the synthesis of 5,6-dihydrouridine (D), a modified base found in the D-loop of most tRNAs, via the reduction of the C5-C6 double bond in target uridines.</text>
</comment>
<accession>A0ABS2MR87</accession>
<evidence type="ECO:0000256" key="8">
    <source>
        <dbReference type="ARBA" id="ARBA00022884"/>
    </source>
</evidence>
<organism evidence="14 15">
    <name type="scientific">Fusibacter tunisiensis</name>
    <dbReference type="NCBI Taxonomy" id="1008308"/>
    <lineage>
        <taxon>Bacteria</taxon>
        <taxon>Bacillati</taxon>
        <taxon>Bacillota</taxon>
        <taxon>Clostridia</taxon>
        <taxon>Eubacteriales</taxon>
        <taxon>Eubacteriales Family XII. Incertae Sedis</taxon>
        <taxon>Fusibacter</taxon>
    </lineage>
</organism>
<dbReference type="InterPro" id="IPR024036">
    <property type="entry name" value="tRNA-dHydroUridine_Synthase_C"/>
</dbReference>
<evidence type="ECO:0000256" key="2">
    <source>
        <dbReference type="ARBA" id="ARBA00002790"/>
    </source>
</evidence>
<keyword evidence="6 12" id="KW-0819">tRNA processing</keyword>
<dbReference type="InterPro" id="IPR004652">
    <property type="entry name" value="DusB-like"/>
</dbReference>
<dbReference type="Gene3D" id="3.20.20.70">
    <property type="entry name" value="Aldolase class I"/>
    <property type="match status" value="1"/>
</dbReference>
<evidence type="ECO:0000313" key="15">
    <source>
        <dbReference type="Proteomes" id="UP000767854"/>
    </source>
</evidence>
<keyword evidence="4 12" id="KW-0285">Flavoprotein</keyword>
<evidence type="ECO:0000256" key="1">
    <source>
        <dbReference type="ARBA" id="ARBA00001917"/>
    </source>
</evidence>
<dbReference type="EMBL" id="JAFBDT010000009">
    <property type="protein sequence ID" value="MBM7561924.1"/>
    <property type="molecule type" value="Genomic_DNA"/>
</dbReference>
<sequence>MKIGKVELENEIVLAPMAGVTDLPFRLVCRKFHKGLMVSEMVSVSALFYKDKKTHQLMKILENERPMSLQIFTADPDKLEAIQDVLNGHNNDILDINMGCPAPKIVNNGEGSALMKTPKLAEKLLKTAVKISEKPVTVKIRKGWDQNSINAVEIAKIAEASGVQAIAIHGRTREEMYTGKADWEIIKAVKEAVRIPVIGNGDIFNSEDAVKIKEKTNCDGVMIGRGIQGNPWLLREIDNALNGYRPSELTESRENLLEIMNWHYTLLIEYKGSHIGTLEMRKHAAWYLKGIKHASFFKDQVNRATSENEMRKIFIEACQSSV</sequence>
<comment type="cofactor">
    <cofactor evidence="1 12">
        <name>FMN</name>
        <dbReference type="ChEBI" id="CHEBI:58210"/>
    </cofactor>
</comment>
<dbReference type="PANTHER" id="PTHR45846">
    <property type="entry name" value="TRNA-DIHYDROURIDINE(47) SYNTHASE [NAD(P)(+)]-LIKE"/>
    <property type="match status" value="1"/>
</dbReference>
<dbReference type="Pfam" id="PF01207">
    <property type="entry name" value="Dus"/>
    <property type="match status" value="1"/>
</dbReference>
<evidence type="ECO:0000259" key="13">
    <source>
        <dbReference type="Pfam" id="PF01207"/>
    </source>
</evidence>
<dbReference type="Gene3D" id="1.10.1200.80">
    <property type="entry name" value="Putative flavin oxidoreducatase, domain 2"/>
    <property type="match status" value="1"/>
</dbReference>
<evidence type="ECO:0000313" key="14">
    <source>
        <dbReference type="EMBL" id="MBM7561924.1"/>
    </source>
</evidence>
<keyword evidence="9 12" id="KW-0560">Oxidoreductase</keyword>
<name>A0ABS2MR87_9FIRM</name>
<evidence type="ECO:0000256" key="3">
    <source>
        <dbReference type="ARBA" id="ARBA00022555"/>
    </source>
</evidence>
<comment type="catalytic activity">
    <reaction evidence="10">
        <text>a 5,6-dihydrouridine in tRNA + NADP(+) = a uridine in tRNA + NADPH + H(+)</text>
        <dbReference type="Rhea" id="RHEA:23624"/>
        <dbReference type="Rhea" id="RHEA-COMP:13339"/>
        <dbReference type="Rhea" id="RHEA-COMP:13887"/>
        <dbReference type="ChEBI" id="CHEBI:15378"/>
        <dbReference type="ChEBI" id="CHEBI:57783"/>
        <dbReference type="ChEBI" id="CHEBI:58349"/>
        <dbReference type="ChEBI" id="CHEBI:65315"/>
        <dbReference type="ChEBI" id="CHEBI:74443"/>
    </reaction>
</comment>
<evidence type="ECO:0000256" key="9">
    <source>
        <dbReference type="ARBA" id="ARBA00023002"/>
    </source>
</evidence>
<evidence type="ECO:0000256" key="11">
    <source>
        <dbReference type="ARBA" id="ARBA00048802"/>
    </source>
</evidence>
<dbReference type="RefSeq" id="WP_204663887.1">
    <property type="nucleotide sequence ID" value="NZ_JAFBDT010000009.1"/>
</dbReference>
<dbReference type="InterPro" id="IPR001269">
    <property type="entry name" value="DUS_fam"/>
</dbReference>
<evidence type="ECO:0000256" key="7">
    <source>
        <dbReference type="ARBA" id="ARBA00022857"/>
    </source>
</evidence>
<proteinExistence type="inferred from homology"/>
<dbReference type="GO" id="GO:0016491">
    <property type="term" value="F:oxidoreductase activity"/>
    <property type="evidence" value="ECO:0007669"/>
    <property type="project" value="UniProtKB-KW"/>
</dbReference>